<dbReference type="PROSITE" id="PS51387">
    <property type="entry name" value="FAD_PCMH"/>
    <property type="match status" value="1"/>
</dbReference>
<keyword evidence="3" id="KW-0285">Flavoprotein</keyword>
<organism evidence="7 8">
    <name type="scientific">Actinoalloteichus hymeniacidonis</name>
    <dbReference type="NCBI Taxonomy" id="340345"/>
    <lineage>
        <taxon>Bacteria</taxon>
        <taxon>Bacillati</taxon>
        <taxon>Actinomycetota</taxon>
        <taxon>Actinomycetes</taxon>
        <taxon>Pseudonocardiales</taxon>
        <taxon>Pseudonocardiaceae</taxon>
        <taxon>Actinoalloteichus</taxon>
    </lineage>
</organism>
<dbReference type="InterPro" id="IPR012951">
    <property type="entry name" value="BBE"/>
</dbReference>
<accession>A0AAC9HQX5</accession>
<dbReference type="InterPro" id="IPR006093">
    <property type="entry name" value="Oxy_OxRdtase_FAD_BS"/>
</dbReference>
<evidence type="ECO:0000256" key="5">
    <source>
        <dbReference type="ARBA" id="ARBA00023002"/>
    </source>
</evidence>
<name>A0AAC9HQX5_9PSEU</name>
<dbReference type="InterPro" id="IPR050416">
    <property type="entry name" value="FAD-linked_Oxidoreductase"/>
</dbReference>
<dbReference type="EC" id="1.5.3.-" evidence="7"/>
<dbReference type="Pfam" id="PF08031">
    <property type="entry name" value="BBE"/>
    <property type="match status" value="1"/>
</dbReference>
<evidence type="ECO:0000256" key="3">
    <source>
        <dbReference type="ARBA" id="ARBA00022630"/>
    </source>
</evidence>
<dbReference type="PANTHER" id="PTHR42973">
    <property type="entry name" value="BINDING OXIDOREDUCTASE, PUTATIVE (AFU_ORTHOLOGUE AFUA_1G17690)-RELATED"/>
    <property type="match status" value="1"/>
</dbReference>
<reference evidence="8" key="1">
    <citation type="submission" date="2016-03" db="EMBL/GenBank/DDBJ databases">
        <title>Complete genome sequence of the type strain Actinoalloteichus hymeniacidonis DSM 45092.</title>
        <authorList>
            <person name="Schaffert L."/>
            <person name="Albersmeier A."/>
            <person name="Winkler A."/>
            <person name="Kalinowski J."/>
            <person name="Zotchev S."/>
            <person name="Ruckert C."/>
        </authorList>
    </citation>
    <scope>NUCLEOTIDE SEQUENCE [LARGE SCALE GENOMIC DNA]</scope>
    <source>
        <strain evidence="8">HPA177(T) (DSM 45092(T))</strain>
    </source>
</reference>
<evidence type="ECO:0000256" key="1">
    <source>
        <dbReference type="ARBA" id="ARBA00001974"/>
    </source>
</evidence>
<evidence type="ECO:0000313" key="7">
    <source>
        <dbReference type="EMBL" id="AOS63774.1"/>
    </source>
</evidence>
<dbReference type="Gene3D" id="3.30.43.10">
    <property type="entry name" value="Uridine Diphospho-n-acetylenolpyruvylglucosamine Reductase, domain 2"/>
    <property type="match status" value="1"/>
</dbReference>
<dbReference type="RefSeq" id="WP_216637723.1">
    <property type="nucleotide sequence ID" value="NZ_CP014859.1"/>
</dbReference>
<dbReference type="SUPFAM" id="SSF56176">
    <property type="entry name" value="FAD-binding/transporter-associated domain-like"/>
    <property type="match status" value="1"/>
</dbReference>
<comment type="cofactor">
    <cofactor evidence="1">
        <name>FAD</name>
        <dbReference type="ChEBI" id="CHEBI:57692"/>
    </cofactor>
</comment>
<dbReference type="AlphaFoldDB" id="A0AAC9HQX5"/>
<dbReference type="KEGG" id="ahm:TL08_14825"/>
<dbReference type="Gene3D" id="3.30.465.10">
    <property type="match status" value="1"/>
</dbReference>
<evidence type="ECO:0000256" key="2">
    <source>
        <dbReference type="ARBA" id="ARBA00005466"/>
    </source>
</evidence>
<feature type="domain" description="FAD-binding PCMH-type" evidence="6">
    <location>
        <begin position="48"/>
        <end position="216"/>
    </location>
</feature>
<dbReference type="InterPro" id="IPR016166">
    <property type="entry name" value="FAD-bd_PCMH"/>
</dbReference>
<evidence type="ECO:0000313" key="8">
    <source>
        <dbReference type="Proteomes" id="UP000095210"/>
    </source>
</evidence>
<sequence length="473" mass="50442">MSVPITDAERASFVEIARRELEPNLVGAVLSPADTGYDQQRMGFNRTVESRPVFAVAARGASDVVHSVRFAARHGLPVAVQATGHGPSVTGDDALLIGTSAMDGVRLDPDARTVRIEAGVRWGRVVREAATYGLAPLNGSSLTVGAVSFVLGGGIGPLGRSFGYAADRVRSLDVVTADGCLRVVTPDREPELFWALRGGKGNFGVVTSIEVDLFPVTTVYGGGLFMPGASLSDLIPAWRDWAATMPPEMHTAVGILRFPELDDIPAPLRGNLVGHLRFAYRGDAAEGERLIRPLRGIAEPVLDTVAELPYPEVGSINGDPSEPGSYYDRSGRLRGLDDRAIDTLLESVGPQVGSPITIVEIRALGGALADAPAVPNAVPFRSAGYTLFCAGMAEGSQVPVLRSAQRQLLDDLEPWRIGGPFLSFITSSENTVDAMRSAYEPTTYARLVQAKDTYDPTNLFRINHNIPPTGWMG</sequence>
<gene>
    <name evidence="7" type="ORF">TL08_14825</name>
</gene>
<dbReference type="InterPro" id="IPR016167">
    <property type="entry name" value="FAD-bd_PCMH_sub1"/>
</dbReference>
<keyword evidence="4" id="KW-0274">FAD</keyword>
<comment type="similarity">
    <text evidence="2">Belongs to the oxygen-dependent FAD-linked oxidoreductase family.</text>
</comment>
<dbReference type="InterPro" id="IPR006094">
    <property type="entry name" value="Oxid_FAD_bind_N"/>
</dbReference>
<keyword evidence="8" id="KW-1185">Reference proteome</keyword>
<dbReference type="InterPro" id="IPR016169">
    <property type="entry name" value="FAD-bd_PCMH_sub2"/>
</dbReference>
<dbReference type="GO" id="GO:0071949">
    <property type="term" value="F:FAD binding"/>
    <property type="evidence" value="ECO:0007669"/>
    <property type="project" value="InterPro"/>
</dbReference>
<dbReference type="Proteomes" id="UP000095210">
    <property type="component" value="Chromosome"/>
</dbReference>
<protein>
    <submittedName>
        <fullName evidence="7">FAD/FMN-dependent dehydrogenase</fullName>
        <ecNumber evidence="7">1.5.3.-</ecNumber>
    </submittedName>
</protein>
<evidence type="ECO:0000259" key="6">
    <source>
        <dbReference type="PROSITE" id="PS51387"/>
    </source>
</evidence>
<dbReference type="Pfam" id="PF01565">
    <property type="entry name" value="FAD_binding_4"/>
    <property type="match status" value="1"/>
</dbReference>
<dbReference type="EMBL" id="CP014859">
    <property type="protein sequence ID" value="AOS63774.1"/>
    <property type="molecule type" value="Genomic_DNA"/>
</dbReference>
<evidence type="ECO:0000256" key="4">
    <source>
        <dbReference type="ARBA" id="ARBA00022827"/>
    </source>
</evidence>
<dbReference type="InterPro" id="IPR036318">
    <property type="entry name" value="FAD-bd_PCMH-like_sf"/>
</dbReference>
<dbReference type="PROSITE" id="PS00862">
    <property type="entry name" value="OX2_COVAL_FAD"/>
    <property type="match status" value="1"/>
</dbReference>
<proteinExistence type="inferred from homology"/>
<dbReference type="PANTHER" id="PTHR42973:SF39">
    <property type="entry name" value="FAD-BINDING PCMH-TYPE DOMAIN-CONTAINING PROTEIN"/>
    <property type="match status" value="1"/>
</dbReference>
<dbReference type="GO" id="GO:0016491">
    <property type="term" value="F:oxidoreductase activity"/>
    <property type="evidence" value="ECO:0007669"/>
    <property type="project" value="UniProtKB-KW"/>
</dbReference>
<keyword evidence="5 7" id="KW-0560">Oxidoreductase</keyword>
<dbReference type="Gene3D" id="3.40.462.20">
    <property type="match status" value="1"/>
</dbReference>